<evidence type="ECO:0000313" key="3">
    <source>
        <dbReference type="Proteomes" id="UP001497623"/>
    </source>
</evidence>
<name>A0AAV2RUH9_MEGNR</name>
<dbReference type="Proteomes" id="UP001497623">
    <property type="component" value="Unassembled WGS sequence"/>
</dbReference>
<proteinExistence type="predicted"/>
<keyword evidence="1" id="KW-1133">Transmembrane helix</keyword>
<dbReference type="EMBL" id="CAXKWB010032431">
    <property type="protein sequence ID" value="CAL4141162.1"/>
    <property type="molecule type" value="Genomic_DNA"/>
</dbReference>
<keyword evidence="1" id="KW-0812">Transmembrane</keyword>
<reference evidence="2 3" key="1">
    <citation type="submission" date="2024-05" db="EMBL/GenBank/DDBJ databases">
        <authorList>
            <person name="Wallberg A."/>
        </authorList>
    </citation>
    <scope>NUCLEOTIDE SEQUENCE [LARGE SCALE GENOMIC DNA]</scope>
</reference>
<evidence type="ECO:0000313" key="2">
    <source>
        <dbReference type="EMBL" id="CAL4141162.1"/>
    </source>
</evidence>
<organism evidence="2 3">
    <name type="scientific">Meganyctiphanes norvegica</name>
    <name type="common">Northern krill</name>
    <name type="synonym">Thysanopoda norvegica</name>
    <dbReference type="NCBI Taxonomy" id="48144"/>
    <lineage>
        <taxon>Eukaryota</taxon>
        <taxon>Metazoa</taxon>
        <taxon>Ecdysozoa</taxon>
        <taxon>Arthropoda</taxon>
        <taxon>Crustacea</taxon>
        <taxon>Multicrustacea</taxon>
        <taxon>Malacostraca</taxon>
        <taxon>Eumalacostraca</taxon>
        <taxon>Eucarida</taxon>
        <taxon>Euphausiacea</taxon>
        <taxon>Euphausiidae</taxon>
        <taxon>Meganyctiphanes</taxon>
    </lineage>
</organism>
<feature type="transmembrane region" description="Helical" evidence="1">
    <location>
        <begin position="12"/>
        <end position="34"/>
    </location>
</feature>
<keyword evidence="1" id="KW-0472">Membrane</keyword>
<dbReference type="AlphaFoldDB" id="A0AAV2RUH9"/>
<accession>A0AAV2RUH9</accession>
<evidence type="ECO:0000256" key="1">
    <source>
        <dbReference type="SAM" id="Phobius"/>
    </source>
</evidence>
<protein>
    <submittedName>
        <fullName evidence="2">Uncharacterized protein</fullName>
    </submittedName>
</protein>
<gene>
    <name evidence="2" type="ORF">MNOR_LOCUS28812</name>
</gene>
<sequence>MGSLNFYSFSDLSGPLKIFSGLTAIYMVVGGGPIEENCRKEKKHVIIFRGLFNFYSFSGLSGPLNIFSGPKAVPNDTWEWEGILLKKIVENEKYLKIFRYSFNFN</sequence>
<comment type="caution">
    <text evidence="2">The sequence shown here is derived from an EMBL/GenBank/DDBJ whole genome shotgun (WGS) entry which is preliminary data.</text>
</comment>
<keyword evidence="3" id="KW-1185">Reference proteome</keyword>